<dbReference type="Gene3D" id="3.10.20.10">
    <property type="match status" value="1"/>
</dbReference>
<reference evidence="4 5" key="1">
    <citation type="submission" date="2020-08" db="EMBL/GenBank/DDBJ databases">
        <title>Bridging the membrane lipid divide: bacteria of the FCB group superphylum have the potential to synthesize archaeal ether lipids.</title>
        <authorList>
            <person name="Villanueva L."/>
            <person name="Von Meijenfeldt F.A.B."/>
            <person name="Westbye A.B."/>
            <person name="Yadav S."/>
            <person name="Hopmans E.C."/>
            <person name="Dutilh B.E."/>
            <person name="Sinninghe Damste J.S."/>
        </authorList>
    </citation>
    <scope>NUCLEOTIDE SEQUENCE [LARGE SCALE GENOMIC DNA]</scope>
    <source>
        <strain evidence="4">NIOZ-UU36</strain>
    </source>
</reference>
<comment type="subcellular location">
    <subcellularLocation>
        <location evidence="3">Cytoplasm</location>
    </subcellularLocation>
</comment>
<dbReference type="AlphaFoldDB" id="A0A8J6TGW5"/>
<keyword evidence="1 3" id="KW-0963">Cytoplasm</keyword>
<organism evidence="4 5">
    <name type="scientific">Candidatus Desulfolinea nitratireducens</name>
    <dbReference type="NCBI Taxonomy" id="2841698"/>
    <lineage>
        <taxon>Bacteria</taxon>
        <taxon>Bacillati</taxon>
        <taxon>Chloroflexota</taxon>
        <taxon>Anaerolineae</taxon>
        <taxon>Anaerolineales</taxon>
        <taxon>Anaerolineales incertae sedis</taxon>
        <taxon>Candidatus Desulfolinea</taxon>
    </lineage>
</organism>
<evidence type="ECO:0000256" key="3">
    <source>
        <dbReference type="HAMAP-Rule" id="MF_00187"/>
    </source>
</evidence>
<name>A0A8J6TGW5_9CHLR</name>
<comment type="similarity">
    <text evidence="3">Belongs to the FdhD family.</text>
</comment>
<dbReference type="InterPro" id="IPR003786">
    <property type="entry name" value="FdhD"/>
</dbReference>
<dbReference type="GO" id="GO:0016783">
    <property type="term" value="F:sulfurtransferase activity"/>
    <property type="evidence" value="ECO:0007669"/>
    <property type="project" value="InterPro"/>
</dbReference>
<dbReference type="EMBL" id="JACNJN010000031">
    <property type="protein sequence ID" value="MBC8333915.1"/>
    <property type="molecule type" value="Genomic_DNA"/>
</dbReference>
<dbReference type="Pfam" id="PF02634">
    <property type="entry name" value="FdhD-NarQ"/>
    <property type="match status" value="1"/>
</dbReference>
<keyword evidence="2 3" id="KW-0501">Molybdenum cofactor biosynthesis</keyword>
<comment type="caution">
    <text evidence="3">Lacks conserved residue(s) required for the propagation of feature annotation.</text>
</comment>
<dbReference type="NCBIfam" id="TIGR00129">
    <property type="entry name" value="fdhD_narQ"/>
    <property type="match status" value="1"/>
</dbReference>
<dbReference type="InterPro" id="IPR016193">
    <property type="entry name" value="Cytidine_deaminase-like"/>
</dbReference>
<comment type="function">
    <text evidence="3">Required for formate dehydrogenase (FDH) activity. Acts as a sulfur carrier protein that transfers sulfur from IscS to the molybdenum cofactor prior to its insertion into FDH.</text>
</comment>
<dbReference type="Gene3D" id="3.40.140.10">
    <property type="entry name" value="Cytidine Deaminase, domain 2"/>
    <property type="match status" value="1"/>
</dbReference>
<comment type="caution">
    <text evidence="4">The sequence shown here is derived from an EMBL/GenBank/DDBJ whole genome shotgun (WGS) entry which is preliminary data.</text>
</comment>
<evidence type="ECO:0000313" key="5">
    <source>
        <dbReference type="Proteomes" id="UP000614469"/>
    </source>
</evidence>
<accession>A0A8J6TGW5</accession>
<dbReference type="HAMAP" id="MF_00187">
    <property type="entry name" value="FdhD"/>
    <property type="match status" value="1"/>
</dbReference>
<dbReference type="GO" id="GO:0005737">
    <property type="term" value="C:cytoplasm"/>
    <property type="evidence" value="ECO:0007669"/>
    <property type="project" value="UniProtKB-SubCell"/>
</dbReference>
<dbReference type="PANTHER" id="PTHR30592">
    <property type="entry name" value="FORMATE DEHYDROGENASE"/>
    <property type="match status" value="1"/>
</dbReference>
<protein>
    <recommendedName>
        <fullName evidence="3">Sulfur carrier protein FdhD</fullName>
    </recommendedName>
</protein>
<dbReference type="SUPFAM" id="SSF53927">
    <property type="entry name" value="Cytidine deaminase-like"/>
    <property type="match status" value="1"/>
</dbReference>
<dbReference type="PIRSF" id="PIRSF015626">
    <property type="entry name" value="FdhD"/>
    <property type="match status" value="1"/>
</dbReference>
<dbReference type="Proteomes" id="UP000614469">
    <property type="component" value="Unassembled WGS sequence"/>
</dbReference>
<sequence>MKEPSSPVKYQFHHNGKTEEINTSLITEAPVSLTVNGVAWLTFMCTPTQLEALAVGFLFNEGIINDFSEVADVRVCEHGDNVDVWLNHAAEKPTKWTHTSGCTGGVTSVEPNVDIEPVHHLNGMQLIPEQIPVLLGMLDNDQTLYRQTGGVHTSVLSDGEKSIVSAEDIGRHNTLDKIAGIALMEDIALESSVILTTGRISSDMMQKSLRLGASVIISRTSPSSMSVELAERQGITLVGYAKRHRFNVYTHPERIS</sequence>
<proteinExistence type="inferred from homology"/>
<gene>
    <name evidence="3 4" type="primary">fdhD</name>
    <name evidence="4" type="ORF">H8E29_01500</name>
</gene>
<evidence type="ECO:0000256" key="2">
    <source>
        <dbReference type="ARBA" id="ARBA00023150"/>
    </source>
</evidence>
<dbReference type="GO" id="GO:0097163">
    <property type="term" value="F:sulfur carrier activity"/>
    <property type="evidence" value="ECO:0007669"/>
    <property type="project" value="UniProtKB-UniRule"/>
</dbReference>
<feature type="active site" description="Cysteine persulfide intermediate" evidence="3">
    <location>
        <position position="102"/>
    </location>
</feature>
<evidence type="ECO:0000256" key="1">
    <source>
        <dbReference type="ARBA" id="ARBA00022490"/>
    </source>
</evidence>
<dbReference type="GO" id="GO:0006777">
    <property type="term" value="P:Mo-molybdopterin cofactor biosynthetic process"/>
    <property type="evidence" value="ECO:0007669"/>
    <property type="project" value="UniProtKB-UniRule"/>
</dbReference>
<evidence type="ECO:0000313" key="4">
    <source>
        <dbReference type="EMBL" id="MBC8333915.1"/>
    </source>
</evidence>
<dbReference type="PANTHER" id="PTHR30592:SF1">
    <property type="entry name" value="SULFUR CARRIER PROTEIN FDHD"/>
    <property type="match status" value="1"/>
</dbReference>